<protein>
    <submittedName>
        <fullName evidence="8">Aspartate--ammonia ligase</fullName>
    </submittedName>
</protein>
<name>A0A077ZS39_STYLE</name>
<dbReference type="GO" id="GO:0006529">
    <property type="term" value="P:asparagine biosynthetic process"/>
    <property type="evidence" value="ECO:0007669"/>
    <property type="project" value="UniProtKB-KW"/>
</dbReference>
<dbReference type="GO" id="GO:0005829">
    <property type="term" value="C:cytosol"/>
    <property type="evidence" value="ECO:0007669"/>
    <property type="project" value="TreeGrafter"/>
</dbReference>
<evidence type="ECO:0000256" key="6">
    <source>
        <dbReference type="ARBA" id="ARBA00022888"/>
    </source>
</evidence>
<keyword evidence="4" id="KW-0547">Nucleotide-binding</keyword>
<accession>A0A077ZS39</accession>
<dbReference type="Proteomes" id="UP000039865">
    <property type="component" value="Unassembled WGS sequence"/>
</dbReference>
<evidence type="ECO:0000256" key="2">
    <source>
        <dbReference type="ARBA" id="ARBA00022598"/>
    </source>
</evidence>
<feature type="domain" description="Aminoacyl-transfer RNA synthetases class-II family profile" evidence="7">
    <location>
        <begin position="1"/>
        <end position="279"/>
    </location>
</feature>
<dbReference type="SUPFAM" id="SSF55681">
    <property type="entry name" value="Class II aaRS and biotin synthetases"/>
    <property type="match status" value="1"/>
</dbReference>
<evidence type="ECO:0000313" key="9">
    <source>
        <dbReference type="Proteomes" id="UP000039865"/>
    </source>
</evidence>
<dbReference type="Pfam" id="PF03590">
    <property type="entry name" value="AsnA"/>
    <property type="match status" value="1"/>
</dbReference>
<keyword evidence="3" id="KW-0028">Amino-acid biosynthesis</keyword>
<dbReference type="PROSITE" id="PS50862">
    <property type="entry name" value="AA_TRNA_LIGASE_II"/>
    <property type="match status" value="1"/>
</dbReference>
<evidence type="ECO:0000313" key="8">
    <source>
        <dbReference type="EMBL" id="CDW71286.1"/>
    </source>
</evidence>
<evidence type="ECO:0000256" key="4">
    <source>
        <dbReference type="ARBA" id="ARBA00022741"/>
    </source>
</evidence>
<dbReference type="EMBL" id="CCKQ01000226">
    <property type="protein sequence ID" value="CDW71286.1"/>
    <property type="molecule type" value="Genomic_DNA"/>
</dbReference>
<dbReference type="Gene3D" id="3.30.930.10">
    <property type="entry name" value="Bira Bifunctional Protein, Domain 2"/>
    <property type="match status" value="2"/>
</dbReference>
<dbReference type="OrthoDB" id="396916at2759"/>
<evidence type="ECO:0000256" key="1">
    <source>
        <dbReference type="ARBA" id="ARBA00022490"/>
    </source>
</evidence>
<evidence type="ECO:0000259" key="7">
    <source>
        <dbReference type="PROSITE" id="PS50862"/>
    </source>
</evidence>
<dbReference type="GO" id="GO:0005524">
    <property type="term" value="F:ATP binding"/>
    <property type="evidence" value="ECO:0007669"/>
    <property type="project" value="UniProtKB-KW"/>
</dbReference>
<keyword evidence="6" id="KW-0061">Asparagine biosynthesis</keyword>
<dbReference type="InParanoid" id="A0A077ZS39"/>
<dbReference type="AlphaFoldDB" id="A0A077ZS39"/>
<sequence>MLFDSLSTKLNLIRVQAPLFIPAGTGFQDIRLSENNKMAQINFQYFQLPGVHLEIFHSLAKRRRQILSLHEFEPYSGIYAEGHFMRVIEPEVTPTHSFLKQVEENLAKRYPNQIDRQLPENISFIHSQELEEQFPGITPKDREVAITKELGAVFLIGIGHPLPQSGQPHSKRNSDYDDWWTQSNSIGYRGLNGDILVWDSTLDTVLEISSMGIRVSSESLEQQSIIQGTWEYIKELDYHKSIAGEKFVYSIGGGIGIDRVLKCILRKRHIGDIQVGVWPEEELNAHYEYLR</sequence>
<evidence type="ECO:0000256" key="5">
    <source>
        <dbReference type="ARBA" id="ARBA00022840"/>
    </source>
</evidence>
<reference evidence="8 9" key="1">
    <citation type="submission" date="2014-06" db="EMBL/GenBank/DDBJ databases">
        <authorList>
            <person name="Swart Estienne"/>
        </authorList>
    </citation>
    <scope>NUCLEOTIDE SEQUENCE [LARGE SCALE GENOMIC DNA]</scope>
    <source>
        <strain evidence="8 9">130c</strain>
    </source>
</reference>
<dbReference type="PIRSF" id="PIRSF001555">
    <property type="entry name" value="Asp_ammon_ligase"/>
    <property type="match status" value="1"/>
</dbReference>
<dbReference type="InterPro" id="IPR045864">
    <property type="entry name" value="aa-tRNA-synth_II/BPL/LPL"/>
</dbReference>
<gene>
    <name evidence="8" type="primary">Contig17103.g18222</name>
    <name evidence="8" type="ORF">STYLEM_228</name>
</gene>
<dbReference type="InterPro" id="IPR006195">
    <property type="entry name" value="aa-tRNA-synth_II"/>
</dbReference>
<keyword evidence="2 8" id="KW-0436">Ligase</keyword>
<dbReference type="GO" id="GO:0004071">
    <property type="term" value="F:aspartate-ammonia ligase activity"/>
    <property type="evidence" value="ECO:0007669"/>
    <property type="project" value="InterPro"/>
</dbReference>
<dbReference type="InterPro" id="IPR004618">
    <property type="entry name" value="AsnA"/>
</dbReference>
<organism evidence="8 9">
    <name type="scientific">Stylonychia lemnae</name>
    <name type="common">Ciliate</name>
    <dbReference type="NCBI Taxonomy" id="5949"/>
    <lineage>
        <taxon>Eukaryota</taxon>
        <taxon>Sar</taxon>
        <taxon>Alveolata</taxon>
        <taxon>Ciliophora</taxon>
        <taxon>Intramacronucleata</taxon>
        <taxon>Spirotrichea</taxon>
        <taxon>Stichotrichia</taxon>
        <taxon>Sporadotrichida</taxon>
        <taxon>Oxytrichidae</taxon>
        <taxon>Stylonychinae</taxon>
        <taxon>Stylonychia</taxon>
    </lineage>
</organism>
<dbReference type="PANTHER" id="PTHR30073:SF5">
    <property type="entry name" value="ASPARTATE--AMMONIA LIGASE"/>
    <property type="match status" value="1"/>
</dbReference>
<dbReference type="PANTHER" id="PTHR30073">
    <property type="entry name" value="ASPARTATE--AMMONIA LIGASE"/>
    <property type="match status" value="1"/>
</dbReference>
<evidence type="ECO:0000256" key="3">
    <source>
        <dbReference type="ARBA" id="ARBA00022605"/>
    </source>
</evidence>
<proteinExistence type="predicted"/>
<keyword evidence="5" id="KW-0067">ATP-binding</keyword>
<keyword evidence="9" id="KW-1185">Reference proteome</keyword>
<keyword evidence="1" id="KW-0963">Cytoplasm</keyword>